<name>A0ACC3SY95_LIPKO</name>
<gene>
    <name evidence="1" type="ORF">V1525DRAFT_253257</name>
</gene>
<protein>
    <submittedName>
        <fullName evidence="1">Uncharacterized protein</fullName>
    </submittedName>
</protein>
<evidence type="ECO:0000313" key="2">
    <source>
        <dbReference type="Proteomes" id="UP001433508"/>
    </source>
</evidence>
<evidence type="ECO:0000313" key="1">
    <source>
        <dbReference type="EMBL" id="KAK9235762.1"/>
    </source>
</evidence>
<dbReference type="Proteomes" id="UP001433508">
    <property type="component" value="Unassembled WGS sequence"/>
</dbReference>
<organism evidence="1 2">
    <name type="scientific">Lipomyces kononenkoae</name>
    <name type="common">Yeast</name>
    <dbReference type="NCBI Taxonomy" id="34357"/>
    <lineage>
        <taxon>Eukaryota</taxon>
        <taxon>Fungi</taxon>
        <taxon>Dikarya</taxon>
        <taxon>Ascomycota</taxon>
        <taxon>Saccharomycotina</taxon>
        <taxon>Lipomycetes</taxon>
        <taxon>Lipomycetales</taxon>
        <taxon>Lipomycetaceae</taxon>
        <taxon>Lipomyces</taxon>
    </lineage>
</organism>
<reference evidence="2" key="1">
    <citation type="journal article" date="2024" name="Front. Bioeng. Biotechnol.">
        <title>Genome-scale model development and genomic sequencing of the oleaginous clade Lipomyces.</title>
        <authorList>
            <person name="Czajka J.J."/>
            <person name="Han Y."/>
            <person name="Kim J."/>
            <person name="Mondo S.J."/>
            <person name="Hofstad B.A."/>
            <person name="Robles A."/>
            <person name="Haridas S."/>
            <person name="Riley R."/>
            <person name="LaButti K."/>
            <person name="Pangilinan J."/>
            <person name="Andreopoulos W."/>
            <person name="Lipzen A."/>
            <person name="Yan J."/>
            <person name="Wang M."/>
            <person name="Ng V."/>
            <person name="Grigoriev I.V."/>
            <person name="Spatafora J.W."/>
            <person name="Magnuson J.K."/>
            <person name="Baker S.E."/>
            <person name="Pomraning K.R."/>
        </authorList>
    </citation>
    <scope>NUCLEOTIDE SEQUENCE [LARGE SCALE GENOMIC DNA]</scope>
    <source>
        <strain evidence="2">CBS 7786</strain>
    </source>
</reference>
<comment type="caution">
    <text evidence="1">The sequence shown here is derived from an EMBL/GenBank/DDBJ whole genome shotgun (WGS) entry which is preliminary data.</text>
</comment>
<dbReference type="EMBL" id="MU971405">
    <property type="protein sequence ID" value="KAK9235762.1"/>
    <property type="molecule type" value="Genomic_DNA"/>
</dbReference>
<sequence length="231" mass="26276">MDDRSTSLYILNTDGVVITFIKIIQKISLQLLALIITPSIPSIMSLPTEPQFWYRNGFIISTDTNLLSISSINHAFDQDFMYWTQPVPDHVIQSIVNNSFCFGLYKVVHNTINDHVNSENNIAKETSQAFRPEELNQIGFARLITDNVTFAYLTDLYVLPTYQGLGLGGWLLDCIDESLSTLPYLRWFMLRTAKEKSKESYEKRLGMYILQSGDIKEGPVMMGKKGKACRA</sequence>
<keyword evidence="2" id="KW-1185">Reference proteome</keyword>
<proteinExistence type="predicted"/>
<accession>A0ACC3SY95</accession>